<dbReference type="OrthoDB" id="263957at2759"/>
<evidence type="ECO:0000256" key="4">
    <source>
        <dbReference type="ARBA" id="ARBA00022989"/>
    </source>
</evidence>
<feature type="transmembrane region" description="Helical" evidence="6">
    <location>
        <begin position="123"/>
        <end position="145"/>
    </location>
</feature>
<evidence type="ECO:0000256" key="6">
    <source>
        <dbReference type="SAM" id="Phobius"/>
    </source>
</evidence>
<dbReference type="SUPFAM" id="SSF103473">
    <property type="entry name" value="MFS general substrate transporter"/>
    <property type="match status" value="1"/>
</dbReference>
<dbReference type="PROSITE" id="PS00216">
    <property type="entry name" value="SUGAR_TRANSPORT_1"/>
    <property type="match status" value="1"/>
</dbReference>
<feature type="transmembrane region" description="Helical" evidence="6">
    <location>
        <begin position="279"/>
        <end position="299"/>
    </location>
</feature>
<keyword evidence="2" id="KW-0813">Transport</keyword>
<keyword evidence="3 6" id="KW-0812">Transmembrane</keyword>
<feature type="transmembrane region" description="Helical" evidence="6">
    <location>
        <begin position="332"/>
        <end position="354"/>
    </location>
</feature>
<evidence type="ECO:0000259" key="7">
    <source>
        <dbReference type="PROSITE" id="PS50850"/>
    </source>
</evidence>
<dbReference type="InterPro" id="IPR036259">
    <property type="entry name" value="MFS_trans_sf"/>
</dbReference>
<dbReference type="PANTHER" id="PTHR23503:SF8">
    <property type="entry name" value="FACILITATED GLUCOSE TRANSPORTER PROTEIN 1"/>
    <property type="match status" value="1"/>
</dbReference>
<comment type="subcellular location">
    <subcellularLocation>
        <location evidence="1">Membrane</location>
        <topology evidence="1">Multi-pass membrane protein</topology>
    </subcellularLocation>
</comment>
<feature type="transmembrane region" description="Helical" evidence="6">
    <location>
        <begin position="398"/>
        <end position="418"/>
    </location>
</feature>
<evidence type="ECO:0000256" key="3">
    <source>
        <dbReference type="ARBA" id="ARBA00022692"/>
    </source>
</evidence>
<dbReference type="GO" id="GO:0016020">
    <property type="term" value="C:membrane"/>
    <property type="evidence" value="ECO:0007669"/>
    <property type="project" value="UniProtKB-SubCell"/>
</dbReference>
<accession>A0A8K1CUR6</accession>
<dbReference type="InterPro" id="IPR020846">
    <property type="entry name" value="MFS_dom"/>
</dbReference>
<evidence type="ECO:0000256" key="5">
    <source>
        <dbReference type="ARBA" id="ARBA00023136"/>
    </source>
</evidence>
<feature type="transmembrane region" description="Helical" evidence="6">
    <location>
        <begin position="306"/>
        <end position="326"/>
    </location>
</feature>
<dbReference type="Gene3D" id="1.20.1250.20">
    <property type="entry name" value="MFS general substrate transporter like domains"/>
    <property type="match status" value="1"/>
</dbReference>
<dbReference type="InterPro" id="IPR005829">
    <property type="entry name" value="Sugar_transporter_CS"/>
</dbReference>
<dbReference type="AlphaFoldDB" id="A0A8K1CUR6"/>
<dbReference type="PROSITE" id="PS50850">
    <property type="entry name" value="MFS"/>
    <property type="match status" value="1"/>
</dbReference>
<feature type="domain" description="Major facilitator superfamily (MFS) profile" evidence="7">
    <location>
        <begin position="1"/>
        <end position="422"/>
    </location>
</feature>
<reference evidence="8" key="1">
    <citation type="submission" date="2019-03" db="EMBL/GenBank/DDBJ databases">
        <title>Long read genome sequence of the mycoparasitic Pythium oligandrum ATCC 38472 isolated from sugarbeet rhizosphere.</title>
        <authorList>
            <person name="Gaulin E."/>
        </authorList>
    </citation>
    <scope>NUCLEOTIDE SEQUENCE</scope>
    <source>
        <strain evidence="8">ATCC 38472_TT</strain>
    </source>
</reference>
<feature type="transmembrane region" description="Helical" evidence="6">
    <location>
        <begin position="151"/>
        <end position="169"/>
    </location>
</feature>
<dbReference type="Pfam" id="PF00083">
    <property type="entry name" value="Sugar_tr"/>
    <property type="match status" value="1"/>
</dbReference>
<proteinExistence type="predicted"/>
<keyword evidence="9" id="KW-1185">Reference proteome</keyword>
<dbReference type="PANTHER" id="PTHR23503">
    <property type="entry name" value="SOLUTE CARRIER FAMILY 2"/>
    <property type="match status" value="1"/>
</dbReference>
<feature type="transmembrane region" description="Helical" evidence="6">
    <location>
        <begin position="35"/>
        <end position="56"/>
    </location>
</feature>
<feature type="transmembrane region" description="Helical" evidence="6">
    <location>
        <begin position="68"/>
        <end position="89"/>
    </location>
</feature>
<dbReference type="InterPro" id="IPR005828">
    <property type="entry name" value="MFS_sugar_transport-like"/>
</dbReference>
<dbReference type="PROSITE" id="PS00217">
    <property type="entry name" value="SUGAR_TRANSPORT_2"/>
    <property type="match status" value="1"/>
</dbReference>
<evidence type="ECO:0000313" key="9">
    <source>
        <dbReference type="Proteomes" id="UP000794436"/>
    </source>
</evidence>
<gene>
    <name evidence="8" type="ORF">Poli38472_001167</name>
</gene>
<dbReference type="InterPro" id="IPR045263">
    <property type="entry name" value="GLUT"/>
</dbReference>
<feature type="transmembrane region" description="Helical" evidence="6">
    <location>
        <begin position="375"/>
        <end position="392"/>
    </location>
</feature>
<dbReference type="EMBL" id="SPLM01000001">
    <property type="protein sequence ID" value="TMW69011.1"/>
    <property type="molecule type" value="Genomic_DNA"/>
</dbReference>
<protein>
    <recommendedName>
        <fullName evidence="7">Major facilitator superfamily (MFS) profile domain-containing protein</fullName>
    </recommendedName>
</protein>
<organism evidence="8 9">
    <name type="scientific">Pythium oligandrum</name>
    <name type="common">Mycoparasitic fungus</name>
    <dbReference type="NCBI Taxonomy" id="41045"/>
    <lineage>
        <taxon>Eukaryota</taxon>
        <taxon>Sar</taxon>
        <taxon>Stramenopiles</taxon>
        <taxon>Oomycota</taxon>
        <taxon>Peronosporomycetes</taxon>
        <taxon>Pythiales</taxon>
        <taxon>Pythiaceae</taxon>
        <taxon>Pythium</taxon>
    </lineage>
</organism>
<keyword evidence="5 6" id="KW-0472">Membrane</keyword>
<sequence length="436" mass="46605">MQLNLATFNNRQDCDARPVAPGTCVMFPGHTKTDWLFVINAWVVGGMLGGLSSGYFSDRFGRKQTLMGNAVVMIIGSILQAAAPSLAVFSLGRGVSGLASGAAVAMCNAYVNEVTPPSLRAMIGSGFGIAVATGSFLVSIFFFFAGTASGWRLIGGFPMVVATGILILAPKYMVETPSWLLLKGRQEDAEGVLTQLYGQENVSRALNWIRTKPSTVEQGHPSTSLPSESPWKSVFSKAYRRQLVVAIHIALSIQITGINAVFFYSSSLFKTAGVTDSRIGSLVVSLCYFFPTPFVAFLTRRYGNRHVLIIGMALMLISAIGLTLALSFQVSALSLVFAGLYTIAFSGSIGALGYPTGVSVFPDALRATGTSIMMLVNWSGTLLIGIGYPYVSSALDDLAFLPFVGTLVYLIWFTYSFVPNTTGKTNAEIQELLSAQ</sequence>
<evidence type="ECO:0000256" key="2">
    <source>
        <dbReference type="ARBA" id="ARBA00022448"/>
    </source>
</evidence>
<name>A0A8K1CUR6_PYTOL</name>
<keyword evidence="4 6" id="KW-1133">Transmembrane helix</keyword>
<evidence type="ECO:0000256" key="1">
    <source>
        <dbReference type="ARBA" id="ARBA00004141"/>
    </source>
</evidence>
<feature type="transmembrane region" description="Helical" evidence="6">
    <location>
        <begin position="243"/>
        <end position="264"/>
    </location>
</feature>
<dbReference type="GO" id="GO:0015149">
    <property type="term" value="F:hexose transmembrane transporter activity"/>
    <property type="evidence" value="ECO:0007669"/>
    <property type="project" value="TreeGrafter"/>
</dbReference>
<comment type="caution">
    <text evidence="8">The sequence shown here is derived from an EMBL/GenBank/DDBJ whole genome shotgun (WGS) entry which is preliminary data.</text>
</comment>
<evidence type="ECO:0000313" key="8">
    <source>
        <dbReference type="EMBL" id="TMW69011.1"/>
    </source>
</evidence>
<dbReference type="Proteomes" id="UP000794436">
    <property type="component" value="Unassembled WGS sequence"/>
</dbReference>